<dbReference type="OrthoDB" id="9970124at2759"/>
<dbReference type="GO" id="GO:0005777">
    <property type="term" value="C:peroxisome"/>
    <property type="evidence" value="ECO:0007669"/>
    <property type="project" value="UniProtKB-SubCell"/>
</dbReference>
<dbReference type="FunCoup" id="A0A6P8HE31">
    <property type="interactions" value="74"/>
</dbReference>
<dbReference type="PANTHER" id="PTHR43466">
    <property type="entry name" value="2-OXO-4-HYDROXY-4-CARBOXY-5-UREIDOIMIDAZOLINE DECARBOXYLASE-RELATED"/>
    <property type="match status" value="1"/>
</dbReference>
<dbReference type="KEGG" id="aten:116288271"/>
<dbReference type="SUPFAM" id="SSF158694">
    <property type="entry name" value="UraD-Like"/>
    <property type="match status" value="1"/>
</dbReference>
<reference evidence="15" key="1">
    <citation type="submission" date="2025-08" db="UniProtKB">
        <authorList>
            <consortium name="RefSeq"/>
        </authorList>
    </citation>
    <scope>IDENTIFICATION</scope>
</reference>
<evidence type="ECO:0000313" key="14">
    <source>
        <dbReference type="Proteomes" id="UP000515163"/>
    </source>
</evidence>
<keyword evidence="14" id="KW-1185">Reference proteome</keyword>
<evidence type="ECO:0000256" key="8">
    <source>
        <dbReference type="ARBA" id="ARBA00022793"/>
    </source>
</evidence>
<proteinExistence type="inferred from homology"/>
<dbReference type="GO" id="GO:0000255">
    <property type="term" value="P:allantoin metabolic process"/>
    <property type="evidence" value="ECO:0007669"/>
    <property type="project" value="InterPro"/>
</dbReference>
<keyword evidence="10" id="KW-0456">Lyase</keyword>
<dbReference type="InParanoid" id="A0A6P8HE31"/>
<evidence type="ECO:0000256" key="2">
    <source>
        <dbReference type="ARBA" id="ARBA00002506"/>
    </source>
</evidence>
<dbReference type="GO" id="GO:0019628">
    <property type="term" value="P:urate catabolic process"/>
    <property type="evidence" value="ECO:0007669"/>
    <property type="project" value="UniProtKB-UniPathway"/>
</dbReference>
<evidence type="ECO:0000256" key="3">
    <source>
        <dbReference type="ARBA" id="ARBA00004275"/>
    </source>
</evidence>
<evidence type="ECO:0000256" key="9">
    <source>
        <dbReference type="ARBA" id="ARBA00023140"/>
    </source>
</evidence>
<gene>
    <name evidence="15" type="primary">LOC116288271</name>
</gene>
<evidence type="ECO:0000256" key="4">
    <source>
        <dbReference type="ARBA" id="ARBA00004754"/>
    </source>
</evidence>
<dbReference type="GO" id="GO:0051997">
    <property type="term" value="F:2-oxo-4-hydroxy-4-carboxy-5-ureidoimidazoline decarboxylase activity"/>
    <property type="evidence" value="ECO:0007669"/>
    <property type="project" value="UniProtKB-EC"/>
</dbReference>
<evidence type="ECO:0000256" key="6">
    <source>
        <dbReference type="ARBA" id="ARBA00012257"/>
    </source>
</evidence>
<sequence length="150" mass="16849">MTPLCAASVSSMRPFDGIDKLYFAMSEFIDALPTCGREGILRCHPDLAGRHAKTNELTAESKQEQAKAGLGNLTEQEASIIDSLNQSYRAKFGFPFVICARENKKDAIISGLKRRVENDKETELRTGIQEVKKIMLLRLKDLMEDRESKL</sequence>
<comment type="pathway">
    <text evidence="4">Purine metabolism; urate degradation; (S)-allantoin from urate: step 3/3.</text>
</comment>
<comment type="catalytic activity">
    <reaction evidence="1">
        <text>5-hydroxy-2-oxo-4-ureido-2,5-dihydro-1H-imidazole-5-carboxylate + H(+) = (S)-allantoin + CO2</text>
        <dbReference type="Rhea" id="RHEA:26301"/>
        <dbReference type="ChEBI" id="CHEBI:15378"/>
        <dbReference type="ChEBI" id="CHEBI:15678"/>
        <dbReference type="ChEBI" id="CHEBI:16526"/>
        <dbReference type="ChEBI" id="CHEBI:58639"/>
        <dbReference type="EC" id="4.1.1.97"/>
    </reaction>
</comment>
<dbReference type="RefSeq" id="XP_031550902.1">
    <property type="nucleotide sequence ID" value="XM_031695042.1"/>
</dbReference>
<accession>A0A6P8HE31</accession>
<feature type="domain" description="Oxo-4-hydroxy-4-carboxy-5-ureidoimidazoline decarboxylase" evidence="13">
    <location>
        <begin position="4"/>
        <end position="140"/>
    </location>
</feature>
<name>A0A6P8HE31_ACTTE</name>
<dbReference type="InterPro" id="IPR017580">
    <property type="entry name" value="OHCU_decarboxylase-1"/>
</dbReference>
<evidence type="ECO:0000256" key="11">
    <source>
        <dbReference type="ARBA" id="ARBA00030624"/>
    </source>
</evidence>
<dbReference type="PANTHER" id="PTHR43466:SF1">
    <property type="entry name" value="2-OXO-4-HYDROXY-4-CARBOXY-5-UREIDOIMIDAZOLINE DECARBOXYLASE-RELATED"/>
    <property type="match status" value="1"/>
</dbReference>
<protein>
    <recommendedName>
        <fullName evidence="6">2-oxo-4-hydroxy-4-carboxy-5-ureidoimidazoline decarboxylase</fullName>
        <ecNumber evidence="6">4.1.1.97</ecNumber>
    </recommendedName>
    <alternativeName>
        <fullName evidence="12">Parahox neighbor</fullName>
    </alternativeName>
    <alternativeName>
        <fullName evidence="11">Ureidoimidazoline (2-oxo-4-hydroxy-4-carboxy-5-) decarboxylase</fullName>
    </alternativeName>
</protein>
<dbReference type="Gene3D" id="1.10.3330.10">
    <property type="entry name" value="Oxo-4-hydroxy-4-carboxy-5-ureidoimidazoline decarboxylase"/>
    <property type="match status" value="1"/>
</dbReference>
<dbReference type="InterPro" id="IPR018020">
    <property type="entry name" value="OHCU_decarboxylase"/>
</dbReference>
<dbReference type="Proteomes" id="UP000515163">
    <property type="component" value="Unplaced"/>
</dbReference>
<keyword evidence="7" id="KW-0659">Purine metabolism</keyword>
<comment type="function">
    <text evidence="2">Catalyzes the stereoselective decarboxylation of 2-oxo-4-hydroxy-4-carboxy-5-ureidoimidazoline (OHCU) to (S)-allantoin.</text>
</comment>
<evidence type="ECO:0000256" key="10">
    <source>
        <dbReference type="ARBA" id="ARBA00023239"/>
    </source>
</evidence>
<evidence type="ECO:0000259" key="13">
    <source>
        <dbReference type="Pfam" id="PF09349"/>
    </source>
</evidence>
<organism evidence="14 15">
    <name type="scientific">Actinia tenebrosa</name>
    <name type="common">Australian red waratah sea anemone</name>
    <dbReference type="NCBI Taxonomy" id="6105"/>
    <lineage>
        <taxon>Eukaryota</taxon>
        <taxon>Metazoa</taxon>
        <taxon>Cnidaria</taxon>
        <taxon>Anthozoa</taxon>
        <taxon>Hexacorallia</taxon>
        <taxon>Actiniaria</taxon>
        <taxon>Actiniidae</taxon>
        <taxon>Actinia</taxon>
    </lineage>
</organism>
<dbReference type="FunFam" id="1.10.3330.10:FF:000001">
    <property type="entry name" value="2-oxo-4-hydroxy-4-carboxy-5-ureidoimidazoline decarboxylase"/>
    <property type="match status" value="1"/>
</dbReference>
<dbReference type="NCBIfam" id="TIGR03164">
    <property type="entry name" value="UHCUDC"/>
    <property type="match status" value="1"/>
</dbReference>
<evidence type="ECO:0000256" key="5">
    <source>
        <dbReference type="ARBA" id="ARBA00005793"/>
    </source>
</evidence>
<dbReference type="AlphaFoldDB" id="A0A6P8HE31"/>
<evidence type="ECO:0000313" key="15">
    <source>
        <dbReference type="RefSeq" id="XP_031550902.1"/>
    </source>
</evidence>
<comment type="similarity">
    <text evidence="5">Belongs to the OHCU decarboxylase family.</text>
</comment>
<evidence type="ECO:0000256" key="1">
    <source>
        <dbReference type="ARBA" id="ARBA00001163"/>
    </source>
</evidence>
<dbReference type="EC" id="4.1.1.97" evidence="6"/>
<dbReference type="UniPathway" id="UPA00394">
    <property type="reaction ID" value="UER00652"/>
</dbReference>
<keyword evidence="9" id="KW-0576">Peroxisome</keyword>
<dbReference type="InterPro" id="IPR036778">
    <property type="entry name" value="OHCU_decarboxylase_sf"/>
</dbReference>
<comment type="subcellular location">
    <subcellularLocation>
        <location evidence="3">Peroxisome</location>
    </subcellularLocation>
</comment>
<dbReference type="Pfam" id="PF09349">
    <property type="entry name" value="OHCU_decarbox"/>
    <property type="match status" value="1"/>
</dbReference>
<keyword evidence="8" id="KW-0210">Decarboxylase</keyword>
<dbReference type="GeneID" id="116288271"/>
<evidence type="ECO:0000256" key="7">
    <source>
        <dbReference type="ARBA" id="ARBA00022631"/>
    </source>
</evidence>
<evidence type="ECO:0000256" key="12">
    <source>
        <dbReference type="ARBA" id="ARBA00032116"/>
    </source>
</evidence>
<dbReference type="GO" id="GO:0006144">
    <property type="term" value="P:purine nucleobase metabolic process"/>
    <property type="evidence" value="ECO:0007669"/>
    <property type="project" value="UniProtKB-KW"/>
</dbReference>